<protein>
    <recommendedName>
        <fullName evidence="5">At3g05675-like ankyrin-like domain-containing protein</fullName>
    </recommendedName>
</protein>
<evidence type="ECO:0000256" key="2">
    <source>
        <dbReference type="ARBA" id="ARBA00004906"/>
    </source>
</evidence>
<sequence length="502" mass="55500">MSVPIAPPEPSPPGVMHSRHGHEVWPPMGTSSPCRFIAQGSSGAATGLGPRAVSVRPPRKRPRLARWNAAPYLPRRSLEAMATGQGASPRYGDEGTADVILMLRPLQGPPLPPLLLHSQALRRSEFFEARLSERWSVMSQGQPLEITLDKCVNPSTYVRCLQLLYVPNRIKHTAFDDVQDALGILEVAAELLFHDCVGACMRYLEAVPWTVENETAIRECVASLHLQSSPDLAARLCAPEGAMRKPVDVMKDVLGELLALVTNGAPSKARDITERVLLANVHPSASSAFGGVNELALLKEFQGNLGQLKSQLRKFANFFSWNAHQVTLACSALRWLIDELFSLQIADMSIKIFSEEQELAQLMVSRVYQNPFTETLFQILVRMLQALHKGEVIAPRSVRLALISTWLPIIAKLGNDHNDNFGRTYEIRRNVELSFGAVVETLPMLDQEAVFKIWVGACLKCRKAWPDLSDAFDAWCSKLRAAQRESDLELGTAPLISEVCSS</sequence>
<dbReference type="PANTHER" id="PTHR31060">
    <property type="entry name" value="OSJNBA0011J08.25 PROTEIN-RELATED"/>
    <property type="match status" value="1"/>
</dbReference>
<organism evidence="6">
    <name type="scientific">Physcomitrium patens</name>
    <name type="common">Spreading-leaved earth moss</name>
    <name type="synonym">Physcomitrella patens</name>
    <dbReference type="NCBI Taxonomy" id="3218"/>
    <lineage>
        <taxon>Eukaryota</taxon>
        <taxon>Viridiplantae</taxon>
        <taxon>Streptophyta</taxon>
        <taxon>Embryophyta</taxon>
        <taxon>Bryophyta</taxon>
        <taxon>Bryophytina</taxon>
        <taxon>Bryopsida</taxon>
        <taxon>Funariidae</taxon>
        <taxon>Funariales</taxon>
        <taxon>Funariaceae</taxon>
        <taxon>Physcomitrium</taxon>
    </lineage>
</organism>
<dbReference type="GO" id="GO:0016567">
    <property type="term" value="P:protein ubiquitination"/>
    <property type="evidence" value="ECO:0007669"/>
    <property type="project" value="UniProtKB-UniPathway"/>
</dbReference>
<dbReference type="EMBL" id="ABEU02000023">
    <property type="protein sequence ID" value="PNR29420.1"/>
    <property type="molecule type" value="Genomic_DNA"/>
</dbReference>
<evidence type="ECO:0000259" key="5">
    <source>
        <dbReference type="Pfam" id="PF25553"/>
    </source>
</evidence>
<keyword evidence="8" id="KW-1185">Reference proteome</keyword>
<reference evidence="6 8" key="1">
    <citation type="journal article" date="2008" name="Science">
        <title>The Physcomitrella genome reveals evolutionary insights into the conquest of land by plants.</title>
        <authorList>
            <person name="Rensing S."/>
            <person name="Lang D."/>
            <person name="Zimmer A."/>
            <person name="Terry A."/>
            <person name="Salamov A."/>
            <person name="Shapiro H."/>
            <person name="Nishiyama T."/>
            <person name="Perroud P.-F."/>
            <person name="Lindquist E."/>
            <person name="Kamisugi Y."/>
            <person name="Tanahashi T."/>
            <person name="Sakakibara K."/>
            <person name="Fujita T."/>
            <person name="Oishi K."/>
            <person name="Shin-I T."/>
            <person name="Kuroki Y."/>
            <person name="Toyoda A."/>
            <person name="Suzuki Y."/>
            <person name="Hashimoto A."/>
            <person name="Yamaguchi K."/>
            <person name="Sugano A."/>
            <person name="Kohara Y."/>
            <person name="Fujiyama A."/>
            <person name="Anterola A."/>
            <person name="Aoki S."/>
            <person name="Ashton N."/>
            <person name="Barbazuk W.B."/>
            <person name="Barker E."/>
            <person name="Bennetzen J."/>
            <person name="Bezanilla M."/>
            <person name="Blankenship R."/>
            <person name="Cho S.H."/>
            <person name="Dutcher S."/>
            <person name="Estelle M."/>
            <person name="Fawcett J.A."/>
            <person name="Gundlach H."/>
            <person name="Hanada K."/>
            <person name="Heyl A."/>
            <person name="Hicks K.A."/>
            <person name="Hugh J."/>
            <person name="Lohr M."/>
            <person name="Mayer K."/>
            <person name="Melkozernov A."/>
            <person name="Murata T."/>
            <person name="Nelson D."/>
            <person name="Pils B."/>
            <person name="Prigge M."/>
            <person name="Reiss B."/>
            <person name="Renner T."/>
            <person name="Rombauts S."/>
            <person name="Rushton P."/>
            <person name="Sanderfoot A."/>
            <person name="Schween G."/>
            <person name="Shiu S.-H."/>
            <person name="Stueber K."/>
            <person name="Theodoulou F.L."/>
            <person name="Tu H."/>
            <person name="Van de Peer Y."/>
            <person name="Verrier P.J."/>
            <person name="Waters E."/>
            <person name="Wood A."/>
            <person name="Yang L."/>
            <person name="Cove D."/>
            <person name="Cuming A."/>
            <person name="Hasebe M."/>
            <person name="Lucas S."/>
            <person name="Mishler D.B."/>
            <person name="Reski R."/>
            <person name="Grigoriev I."/>
            <person name="Quatrano R.S."/>
            <person name="Boore J.L."/>
        </authorList>
    </citation>
    <scope>NUCLEOTIDE SEQUENCE [LARGE SCALE GENOMIC DNA]</scope>
    <source>
        <strain evidence="7 8">cv. Gransden 2004</strain>
    </source>
</reference>
<dbReference type="AlphaFoldDB" id="A0A2K1IJG4"/>
<comment type="pathway">
    <text evidence="2">Protein modification; protein ubiquitination.</text>
</comment>
<evidence type="ECO:0000313" key="6">
    <source>
        <dbReference type="EMBL" id="PNR29420.1"/>
    </source>
</evidence>
<name>A0A2K1IJG4_PHYPA</name>
<evidence type="ECO:0000256" key="1">
    <source>
        <dbReference type="ARBA" id="ARBA00002668"/>
    </source>
</evidence>
<feature type="compositionally biased region" description="Pro residues" evidence="4">
    <location>
        <begin position="1"/>
        <end position="13"/>
    </location>
</feature>
<dbReference type="Gramene" id="Pp3c23_15300V3.1">
    <property type="protein sequence ID" value="Pp3c23_15300V3.1"/>
    <property type="gene ID" value="Pp3c23_15300"/>
</dbReference>
<keyword evidence="3" id="KW-0833">Ubl conjugation pathway</keyword>
<evidence type="ECO:0000256" key="4">
    <source>
        <dbReference type="SAM" id="MobiDB-lite"/>
    </source>
</evidence>
<dbReference type="InterPro" id="IPR058039">
    <property type="entry name" value="At3g05675-like_ankyrin"/>
</dbReference>
<comment type="function">
    <text evidence="1">May act as a substrate-specific adapter of an E3 ubiquitin-protein ligase complex (CUL3-RBX1-BTB) which mediates the ubiquitination and subsequent proteasomal degradation of target proteins.</text>
</comment>
<dbReference type="EnsemblPlants" id="Pp3c23_15300V3.1">
    <property type="protein sequence ID" value="Pp3c23_15300V3.1"/>
    <property type="gene ID" value="Pp3c23_15300"/>
</dbReference>
<feature type="region of interest" description="Disordered" evidence="4">
    <location>
        <begin position="1"/>
        <end position="24"/>
    </location>
</feature>
<dbReference type="Proteomes" id="UP000006727">
    <property type="component" value="Chromosome 23"/>
</dbReference>
<dbReference type="InterPro" id="IPR038920">
    <property type="entry name" value="At3g05675-like"/>
</dbReference>
<dbReference type="InParanoid" id="A0A2K1IJG4"/>
<evidence type="ECO:0000256" key="3">
    <source>
        <dbReference type="ARBA" id="ARBA00022786"/>
    </source>
</evidence>
<dbReference type="PANTHER" id="PTHR31060:SF37">
    <property type="entry name" value="BTB DOMAIN-CONTAINING PROTEIN"/>
    <property type="match status" value="1"/>
</dbReference>
<reference evidence="7" key="3">
    <citation type="submission" date="2020-12" db="UniProtKB">
        <authorList>
            <consortium name="EnsemblPlants"/>
        </authorList>
    </citation>
    <scope>IDENTIFICATION</scope>
</reference>
<gene>
    <name evidence="6" type="ORF">PHYPA_028113</name>
</gene>
<dbReference type="OMA" id="PLISEVC"/>
<evidence type="ECO:0000313" key="8">
    <source>
        <dbReference type="Proteomes" id="UP000006727"/>
    </source>
</evidence>
<evidence type="ECO:0000313" key="7">
    <source>
        <dbReference type="EnsemblPlants" id="Pp3c23_15300V3.1"/>
    </source>
</evidence>
<dbReference type="EnsemblPlants" id="Pp3c23_15300V3.2">
    <property type="protein sequence ID" value="Pp3c23_15300V3.2"/>
    <property type="gene ID" value="Pp3c23_15300"/>
</dbReference>
<proteinExistence type="predicted"/>
<dbReference type="PaxDb" id="3218-PP1S156_94V6.1"/>
<dbReference type="UniPathway" id="UPA00143"/>
<dbReference type="Gene3D" id="3.30.710.10">
    <property type="entry name" value="Potassium Channel Kv1.1, Chain A"/>
    <property type="match status" value="1"/>
</dbReference>
<reference evidence="6 8" key="2">
    <citation type="journal article" date="2018" name="Plant J.">
        <title>The Physcomitrella patens chromosome-scale assembly reveals moss genome structure and evolution.</title>
        <authorList>
            <person name="Lang D."/>
            <person name="Ullrich K.K."/>
            <person name="Murat F."/>
            <person name="Fuchs J."/>
            <person name="Jenkins J."/>
            <person name="Haas F.B."/>
            <person name="Piednoel M."/>
            <person name="Gundlach H."/>
            <person name="Van Bel M."/>
            <person name="Meyberg R."/>
            <person name="Vives C."/>
            <person name="Morata J."/>
            <person name="Symeonidi A."/>
            <person name="Hiss M."/>
            <person name="Muchero W."/>
            <person name="Kamisugi Y."/>
            <person name="Saleh O."/>
            <person name="Blanc G."/>
            <person name="Decker E.L."/>
            <person name="van Gessel N."/>
            <person name="Grimwood J."/>
            <person name="Hayes R.D."/>
            <person name="Graham S.W."/>
            <person name="Gunter L.E."/>
            <person name="McDaniel S.F."/>
            <person name="Hoernstein S.N.W."/>
            <person name="Larsson A."/>
            <person name="Li F.W."/>
            <person name="Perroud P.F."/>
            <person name="Phillips J."/>
            <person name="Ranjan P."/>
            <person name="Rokshar D.S."/>
            <person name="Rothfels C.J."/>
            <person name="Schneider L."/>
            <person name="Shu S."/>
            <person name="Stevenson D.W."/>
            <person name="Thummler F."/>
            <person name="Tillich M."/>
            <person name="Villarreal Aguilar J.C."/>
            <person name="Widiez T."/>
            <person name="Wong G.K."/>
            <person name="Wymore A."/>
            <person name="Zhang Y."/>
            <person name="Zimmer A.D."/>
            <person name="Quatrano R.S."/>
            <person name="Mayer K.F.X."/>
            <person name="Goodstein D."/>
            <person name="Casacuberta J.M."/>
            <person name="Vandepoele K."/>
            <person name="Reski R."/>
            <person name="Cuming A.C."/>
            <person name="Tuskan G.A."/>
            <person name="Maumus F."/>
            <person name="Salse J."/>
            <person name="Schmutz J."/>
            <person name="Rensing S.A."/>
        </authorList>
    </citation>
    <scope>NUCLEOTIDE SEQUENCE [LARGE SCALE GENOMIC DNA]</scope>
    <source>
        <strain evidence="7 8">cv. Gransden 2004</strain>
    </source>
</reference>
<dbReference type="InterPro" id="IPR011333">
    <property type="entry name" value="SKP1/BTB/POZ_sf"/>
</dbReference>
<dbReference type="Pfam" id="PF25553">
    <property type="entry name" value="BTB-POZ_ANK-like"/>
    <property type="match status" value="1"/>
</dbReference>
<feature type="domain" description="At3g05675-like ankyrin-like" evidence="5">
    <location>
        <begin position="325"/>
        <end position="476"/>
    </location>
</feature>
<accession>A0A2K1IJG4</accession>
<dbReference type="Gramene" id="Pp3c23_15300V3.2">
    <property type="protein sequence ID" value="Pp3c23_15300V3.2"/>
    <property type="gene ID" value="Pp3c23_15300"/>
</dbReference>